<gene>
    <name evidence="3" type="ORF">AB447_222215</name>
    <name evidence="5" type="ORF">EQZ20_10105</name>
    <name evidence="4" type="ORF">P8828_00965</name>
</gene>
<feature type="compositionally biased region" description="Basic residues" evidence="1">
    <location>
        <begin position="39"/>
        <end position="59"/>
    </location>
</feature>
<feature type="transmembrane region" description="Helical" evidence="2">
    <location>
        <begin position="6"/>
        <end position="26"/>
    </location>
</feature>
<reference evidence="3 6" key="1">
    <citation type="journal article" date="2015" name="Int. J. Syst. Evol. Microbiol.">
        <title>Bacillus glycinifermentans sp. nov., isolated from fermented soybean paste.</title>
        <authorList>
            <person name="Kim S.J."/>
            <person name="Dunlap C.A."/>
            <person name="Kwon S.W."/>
            <person name="Rooney A.P."/>
        </authorList>
    </citation>
    <scope>NUCLEOTIDE SEQUENCE [LARGE SCALE GENOMIC DNA]</scope>
    <source>
        <strain evidence="3 6">GO-13</strain>
    </source>
</reference>
<accession>A0A0J6GZV4</accession>
<dbReference type="AlphaFoldDB" id="A0A0J6GYL2"/>
<keyword evidence="2" id="KW-0472">Membrane</keyword>
<evidence type="ECO:0000256" key="1">
    <source>
        <dbReference type="SAM" id="MobiDB-lite"/>
    </source>
</evidence>
<evidence type="ECO:0000313" key="7">
    <source>
        <dbReference type="Proteomes" id="UP000288675"/>
    </source>
</evidence>
<dbReference type="EMBL" id="LECW02000030">
    <property type="protein sequence ID" value="KRT92699.1"/>
    <property type="molecule type" value="Genomic_DNA"/>
</dbReference>
<keyword evidence="2" id="KW-1133">Transmembrane helix</keyword>
<accession>A0A0J6GYL2</accession>
<sequence>MLDKVGVVLATVLSLSTLTLNILTIIEKLTAIRKERQKQQKKRRIHKRIRARHRRRTRQ</sequence>
<reference evidence="5 7" key="3">
    <citation type="submission" date="2019-01" db="EMBL/GenBank/DDBJ databases">
        <title>Genome sequence of Bacillus glycinifermentans SRCM103574.</title>
        <authorList>
            <person name="Kong H.-J."/>
            <person name="Jeong S.-Y."/>
            <person name="Jeong D.-Y."/>
        </authorList>
    </citation>
    <scope>NUCLEOTIDE SEQUENCE [LARGE SCALE GENOMIC DNA]</scope>
    <source>
        <strain evidence="5 7">SRCM103574</strain>
    </source>
</reference>
<dbReference type="Proteomes" id="UP000288675">
    <property type="component" value="Chromosome"/>
</dbReference>
<reference evidence="3" key="2">
    <citation type="submission" date="2015-10" db="EMBL/GenBank/DDBJ databases">
        <authorList>
            <person name="Dunlap C."/>
        </authorList>
    </citation>
    <scope>NUCLEOTIDE SEQUENCE</scope>
    <source>
        <strain evidence="3">GO-13</strain>
    </source>
</reference>
<keyword evidence="2" id="KW-0812">Transmembrane</keyword>
<evidence type="ECO:0000313" key="6">
    <source>
        <dbReference type="Proteomes" id="UP000036168"/>
    </source>
</evidence>
<dbReference type="GeneID" id="82853036"/>
<keyword evidence="8" id="KW-1185">Reference proteome</keyword>
<feature type="region of interest" description="Disordered" evidence="1">
    <location>
        <begin position="35"/>
        <end position="59"/>
    </location>
</feature>
<evidence type="ECO:0000313" key="5">
    <source>
        <dbReference type="EMBL" id="QAT65240.1"/>
    </source>
</evidence>
<dbReference type="EMBL" id="JARRTL010000004">
    <property type="protein sequence ID" value="MEC0483431.1"/>
    <property type="molecule type" value="Genomic_DNA"/>
</dbReference>
<protein>
    <submittedName>
        <fullName evidence="3">Uncharacterized protein</fullName>
    </submittedName>
</protein>
<dbReference type="Proteomes" id="UP001341297">
    <property type="component" value="Unassembled WGS sequence"/>
</dbReference>
<evidence type="ECO:0000256" key="2">
    <source>
        <dbReference type="SAM" id="Phobius"/>
    </source>
</evidence>
<dbReference type="KEGG" id="bgy:BGLY_1973"/>
<dbReference type="PATRIC" id="fig|1664069.3.peg.1156"/>
<name>A0A0J6GYL2_9BACI</name>
<dbReference type="Proteomes" id="UP000036168">
    <property type="component" value="Unassembled WGS sequence"/>
</dbReference>
<evidence type="ECO:0000313" key="8">
    <source>
        <dbReference type="Proteomes" id="UP001341297"/>
    </source>
</evidence>
<dbReference type="EMBL" id="CP035232">
    <property type="protein sequence ID" value="QAT65240.1"/>
    <property type="molecule type" value="Genomic_DNA"/>
</dbReference>
<dbReference type="RefSeq" id="WP_006640598.1">
    <property type="nucleotide sequence ID" value="NZ_CP023481.1"/>
</dbReference>
<evidence type="ECO:0000313" key="4">
    <source>
        <dbReference type="EMBL" id="MEC0483431.1"/>
    </source>
</evidence>
<organism evidence="3 6">
    <name type="scientific">Bacillus glycinifermentans</name>
    <dbReference type="NCBI Taxonomy" id="1664069"/>
    <lineage>
        <taxon>Bacteria</taxon>
        <taxon>Bacillati</taxon>
        <taxon>Bacillota</taxon>
        <taxon>Bacilli</taxon>
        <taxon>Bacillales</taxon>
        <taxon>Bacillaceae</taxon>
        <taxon>Bacillus</taxon>
    </lineage>
</organism>
<dbReference type="NCBIfam" id="NF047537">
    <property type="entry name" value="YonT_type_I_tox"/>
    <property type="match status" value="1"/>
</dbReference>
<reference evidence="4 8" key="4">
    <citation type="submission" date="2023-03" db="EMBL/GenBank/DDBJ databases">
        <title>Agriculturally important microbes genome sequencing.</title>
        <authorList>
            <person name="Dunlap C."/>
        </authorList>
    </citation>
    <scope>NUCLEOTIDE SEQUENCE [LARGE SCALE GENOMIC DNA]</scope>
    <source>
        <strain evidence="4 8">CBP-3203</strain>
    </source>
</reference>
<proteinExistence type="predicted"/>
<evidence type="ECO:0000313" key="3">
    <source>
        <dbReference type="EMBL" id="KRT92699.1"/>
    </source>
</evidence>